<comment type="function">
    <text evidence="1">Might act as an E3 ubiquitin-protein ligase, or as part of E3 complex, which accepts ubiquitin from specific E2 ubiquitin-conjugating enzymes and then transfers it to substrates.</text>
</comment>
<keyword evidence="8" id="KW-0862">Zinc</keyword>
<comment type="caution">
    <text evidence="12">The sequence shown here is derived from an EMBL/GenBank/DDBJ whole genome shotgun (WGS) entry which is preliminary data.</text>
</comment>
<keyword evidence="5" id="KW-0677">Repeat</keyword>
<evidence type="ECO:0000313" key="13">
    <source>
        <dbReference type="Proteomes" id="UP001465755"/>
    </source>
</evidence>
<evidence type="ECO:0000256" key="8">
    <source>
        <dbReference type="ARBA" id="ARBA00022833"/>
    </source>
</evidence>
<evidence type="ECO:0000256" key="7">
    <source>
        <dbReference type="ARBA" id="ARBA00022786"/>
    </source>
</evidence>
<dbReference type="InterPro" id="IPR044066">
    <property type="entry name" value="TRIAD_supradom"/>
</dbReference>
<evidence type="ECO:0000256" key="1">
    <source>
        <dbReference type="ARBA" id="ARBA00003976"/>
    </source>
</evidence>
<keyword evidence="4" id="KW-0479">Metal-binding</keyword>
<evidence type="ECO:0000256" key="2">
    <source>
        <dbReference type="ARBA" id="ARBA00005884"/>
    </source>
</evidence>
<dbReference type="SUPFAM" id="SSF57850">
    <property type="entry name" value="RING/U-box"/>
    <property type="match status" value="2"/>
</dbReference>
<dbReference type="GO" id="GO:0016567">
    <property type="term" value="P:protein ubiquitination"/>
    <property type="evidence" value="ECO:0007669"/>
    <property type="project" value="InterPro"/>
</dbReference>
<comment type="similarity">
    <text evidence="2">Belongs to the RBR family. Ariadne subfamily.</text>
</comment>
<accession>A0AAW1PIF0</accession>
<dbReference type="InterPro" id="IPR001841">
    <property type="entry name" value="Znf_RING"/>
</dbReference>
<name>A0AAW1PIF0_9CHLO</name>
<evidence type="ECO:0000256" key="9">
    <source>
        <dbReference type="PROSITE-ProRule" id="PRU00175"/>
    </source>
</evidence>
<dbReference type="GO" id="GO:0008270">
    <property type="term" value="F:zinc ion binding"/>
    <property type="evidence" value="ECO:0007669"/>
    <property type="project" value="UniProtKB-KW"/>
</dbReference>
<dbReference type="Gene3D" id="1.20.120.1750">
    <property type="match status" value="1"/>
</dbReference>
<evidence type="ECO:0000259" key="11">
    <source>
        <dbReference type="PROSITE" id="PS51873"/>
    </source>
</evidence>
<dbReference type="Gene3D" id="3.30.40.10">
    <property type="entry name" value="Zinc/RING finger domain, C3HC4 (zinc finger)"/>
    <property type="match status" value="1"/>
</dbReference>
<dbReference type="PROSITE" id="PS51873">
    <property type="entry name" value="TRIAD"/>
    <property type="match status" value="1"/>
</dbReference>
<evidence type="ECO:0000259" key="10">
    <source>
        <dbReference type="PROSITE" id="PS50089"/>
    </source>
</evidence>
<proteinExistence type="inferred from homology"/>
<dbReference type="Proteomes" id="UP001465755">
    <property type="component" value="Unassembled WGS sequence"/>
</dbReference>
<evidence type="ECO:0000256" key="5">
    <source>
        <dbReference type="ARBA" id="ARBA00022737"/>
    </source>
</evidence>
<dbReference type="EMBL" id="JALJOQ010000018">
    <property type="protein sequence ID" value="KAK9809628.1"/>
    <property type="molecule type" value="Genomic_DNA"/>
</dbReference>
<evidence type="ECO:0000256" key="3">
    <source>
        <dbReference type="ARBA" id="ARBA00022679"/>
    </source>
</evidence>
<reference evidence="12 13" key="1">
    <citation type="journal article" date="2024" name="Nat. Commun.">
        <title>Phylogenomics reveals the evolutionary origins of lichenization in chlorophyte algae.</title>
        <authorList>
            <person name="Puginier C."/>
            <person name="Libourel C."/>
            <person name="Otte J."/>
            <person name="Skaloud P."/>
            <person name="Haon M."/>
            <person name="Grisel S."/>
            <person name="Petersen M."/>
            <person name="Berrin J.G."/>
            <person name="Delaux P.M."/>
            <person name="Dal Grande F."/>
            <person name="Keller J."/>
        </authorList>
    </citation>
    <scope>NUCLEOTIDE SEQUENCE [LARGE SCALE GENOMIC DNA]</scope>
    <source>
        <strain evidence="12 13">SAG 2036</strain>
    </source>
</reference>
<dbReference type="AlphaFoldDB" id="A0AAW1PIF0"/>
<evidence type="ECO:0000256" key="4">
    <source>
        <dbReference type="ARBA" id="ARBA00022723"/>
    </source>
</evidence>
<gene>
    <name evidence="12" type="ORF">WJX73_008793</name>
</gene>
<keyword evidence="6 9" id="KW-0863">Zinc-finger</keyword>
<dbReference type="PANTHER" id="PTHR11685">
    <property type="entry name" value="RBR FAMILY RING FINGER AND IBR DOMAIN-CONTAINING"/>
    <property type="match status" value="1"/>
</dbReference>
<dbReference type="InterPro" id="IPR031127">
    <property type="entry name" value="E3_UB_ligase_RBR"/>
</dbReference>
<evidence type="ECO:0000313" key="12">
    <source>
        <dbReference type="EMBL" id="KAK9809628.1"/>
    </source>
</evidence>
<organism evidence="12 13">
    <name type="scientific">Symbiochloris irregularis</name>
    <dbReference type="NCBI Taxonomy" id="706552"/>
    <lineage>
        <taxon>Eukaryota</taxon>
        <taxon>Viridiplantae</taxon>
        <taxon>Chlorophyta</taxon>
        <taxon>core chlorophytes</taxon>
        <taxon>Trebouxiophyceae</taxon>
        <taxon>Trebouxiales</taxon>
        <taxon>Trebouxiaceae</taxon>
        <taxon>Symbiochloris</taxon>
    </lineage>
</organism>
<evidence type="ECO:0008006" key="14">
    <source>
        <dbReference type="Google" id="ProtNLM"/>
    </source>
</evidence>
<keyword evidence="13" id="KW-1185">Reference proteome</keyword>
<dbReference type="InterPro" id="IPR013083">
    <property type="entry name" value="Znf_RING/FYVE/PHD"/>
</dbReference>
<evidence type="ECO:0000256" key="6">
    <source>
        <dbReference type="ARBA" id="ARBA00022771"/>
    </source>
</evidence>
<dbReference type="PROSITE" id="PS50089">
    <property type="entry name" value="ZF_RING_2"/>
    <property type="match status" value="1"/>
</dbReference>
<dbReference type="GO" id="GO:0004842">
    <property type="term" value="F:ubiquitin-protein transferase activity"/>
    <property type="evidence" value="ECO:0007669"/>
    <property type="project" value="InterPro"/>
</dbReference>
<protein>
    <recommendedName>
        <fullName evidence="14">RING-type domain-containing protein</fullName>
    </recommendedName>
</protein>
<keyword evidence="3" id="KW-0808">Transferase</keyword>
<keyword evidence="7" id="KW-0833">Ubl conjugation pathway</keyword>
<sequence>MVLQATPNLEQLTGVALVLASGYALYVVQRYATITLQPQAHELAVNTSEDSMLAYCSRSIKAAYTWVAACIQRQPPVMVDCSICLCQHSEAAMYTIKPCSHRICKDSARTIITAAIQSCTFPILCPVCAAESAPGSTPSCPECIAKQAAVNAGRGLQACPIKDCPGAGVMDADVSCRAQTALTSSEGAEQLFCEYLKQRRHINCPQCGIKIQKTRKNEDGLIIEGCNHMRCPVCRSHVCWLCGELMPAHDPYSHYKQKGKCKGRAYS</sequence>
<feature type="domain" description="RING-type" evidence="10">
    <location>
        <begin position="81"/>
        <end position="128"/>
    </location>
</feature>
<feature type="domain" description="RING-type" evidence="11">
    <location>
        <begin position="77"/>
        <end position="265"/>
    </location>
</feature>